<proteinExistence type="predicted"/>
<keyword evidence="2" id="KW-1185">Reference proteome</keyword>
<organism evidence="1 2">
    <name type="scientific">Guyparkeria halophila</name>
    <dbReference type="NCBI Taxonomy" id="47960"/>
    <lineage>
        <taxon>Bacteria</taxon>
        <taxon>Pseudomonadati</taxon>
        <taxon>Pseudomonadota</taxon>
        <taxon>Gammaproteobacteria</taxon>
        <taxon>Chromatiales</taxon>
        <taxon>Thioalkalibacteraceae</taxon>
        <taxon>Guyparkeria</taxon>
    </lineage>
</organism>
<sequence>MDKFSKKSVSSLVGADLTGQGCRFGLVIFDNGDYQKEIRLPWPPGLFLVADIVISSAARYHKERFRRRDY</sequence>
<dbReference type="EMBL" id="CP046415">
    <property type="protein sequence ID" value="QGT78860.1"/>
    <property type="molecule type" value="Genomic_DNA"/>
</dbReference>
<dbReference type="Proteomes" id="UP000427716">
    <property type="component" value="Chromosome"/>
</dbReference>
<evidence type="ECO:0000313" key="1">
    <source>
        <dbReference type="EMBL" id="QGT78860.1"/>
    </source>
</evidence>
<evidence type="ECO:0000313" key="2">
    <source>
        <dbReference type="Proteomes" id="UP000427716"/>
    </source>
</evidence>
<dbReference type="KEGG" id="ghl:GM160_08095"/>
<gene>
    <name evidence="1" type="ORF">GM160_08095</name>
</gene>
<accession>A0A6I6CZK0</accession>
<reference evidence="1 2" key="1">
    <citation type="submission" date="2019-11" db="EMBL/GenBank/DDBJ databases">
        <authorList>
            <person name="Zhang J."/>
            <person name="Sun C."/>
        </authorList>
    </citation>
    <scope>NUCLEOTIDE SEQUENCE [LARGE SCALE GENOMIC DNA]</scope>
    <source>
        <strain evidence="2">sp2</strain>
    </source>
</reference>
<dbReference type="AlphaFoldDB" id="A0A6I6CZK0"/>
<name>A0A6I6CZK0_9GAMM</name>
<protein>
    <submittedName>
        <fullName evidence="1">Uncharacterized protein</fullName>
    </submittedName>
</protein>
<dbReference type="RefSeq" id="WP_156574430.1">
    <property type="nucleotide sequence ID" value="NZ_CP046415.1"/>
</dbReference>